<dbReference type="RefSeq" id="WP_171471643.1">
    <property type="nucleotide sequence ID" value="NZ_CP053452.2"/>
</dbReference>
<accession>A0A6M5YPJ2</accession>
<dbReference type="KEGG" id="ftj:FTUN_3533"/>
<evidence type="ECO:0000313" key="3">
    <source>
        <dbReference type="Proteomes" id="UP000503447"/>
    </source>
</evidence>
<feature type="chain" id="PRO_5026807396" evidence="1">
    <location>
        <begin position="21"/>
        <end position="487"/>
    </location>
</feature>
<keyword evidence="1" id="KW-0732">Signal</keyword>
<evidence type="ECO:0000313" key="2">
    <source>
        <dbReference type="EMBL" id="QJW95979.1"/>
    </source>
</evidence>
<gene>
    <name evidence="2" type="ORF">FTUN_3533</name>
</gene>
<keyword evidence="3" id="KW-1185">Reference proteome</keyword>
<sequence>MYRLTAVAALALACAVPAAAAGPYDDLLKHASANTNALVLMDATAAYASPLAKKEAWADARRTSGHGVLGFVPADAELVAVAAEVNLTSMLRDFQVGVVRVKSLPNFKELAAQEGGSTVEIAGQLCAVSPRDVYFTSFPGGQFAAAYPADRQYVARWLKADRAGKLPPLTPSLRKAADGAAGSTVTIAVDLEDAVDPTLLRAGLAASPVLVKNKGVNLFALSVFLSRATGLTFTAKVTDAVTGQIVITFPEDVNRYKGVLKDLFLELVDAYGVSIDGLDQWEATFTDTTLTLAGPMTTADLKRVVSLFSFPHPGESEAKATGAEPTAGATKRYLAAVDTVLAGIKKVKDGPNYEKTATWHDKAAAELDMIGRKNVDPFAVEAARQCAQRLRAIAASLRGVPIAMTEANDKAYVYGTHAPYWGWWGGGSRSALRALAFSPTYVDSNIPQLQQQVAKAVADDKTRRLEAWSRIDRVMSEARRNLADKYK</sequence>
<reference evidence="3" key="1">
    <citation type="submission" date="2020-05" db="EMBL/GenBank/DDBJ databases">
        <title>Frigoriglobus tundricola gen. nov., sp. nov., a psychrotolerant cellulolytic planctomycete of the family Gemmataceae with two divergent copies of 16S rRNA gene.</title>
        <authorList>
            <person name="Kulichevskaya I.S."/>
            <person name="Ivanova A.A."/>
            <person name="Naumoff D.G."/>
            <person name="Beletsky A.V."/>
            <person name="Rijpstra W.I.C."/>
            <person name="Sinninghe Damste J.S."/>
            <person name="Mardanov A.V."/>
            <person name="Ravin N.V."/>
            <person name="Dedysh S.N."/>
        </authorList>
    </citation>
    <scope>NUCLEOTIDE SEQUENCE [LARGE SCALE GENOMIC DNA]</scope>
    <source>
        <strain evidence="3">PL17</strain>
    </source>
</reference>
<dbReference type="AlphaFoldDB" id="A0A6M5YPJ2"/>
<feature type="signal peptide" evidence="1">
    <location>
        <begin position="1"/>
        <end position="20"/>
    </location>
</feature>
<name>A0A6M5YPJ2_9BACT</name>
<dbReference type="Proteomes" id="UP000503447">
    <property type="component" value="Chromosome"/>
</dbReference>
<proteinExistence type="predicted"/>
<protein>
    <submittedName>
        <fullName evidence="2">Uncharacterized protein</fullName>
    </submittedName>
</protein>
<dbReference type="EMBL" id="CP053452">
    <property type="protein sequence ID" value="QJW95979.1"/>
    <property type="molecule type" value="Genomic_DNA"/>
</dbReference>
<organism evidence="2 3">
    <name type="scientific">Frigoriglobus tundricola</name>
    <dbReference type="NCBI Taxonomy" id="2774151"/>
    <lineage>
        <taxon>Bacteria</taxon>
        <taxon>Pseudomonadati</taxon>
        <taxon>Planctomycetota</taxon>
        <taxon>Planctomycetia</taxon>
        <taxon>Gemmatales</taxon>
        <taxon>Gemmataceae</taxon>
        <taxon>Frigoriglobus</taxon>
    </lineage>
</organism>
<evidence type="ECO:0000256" key="1">
    <source>
        <dbReference type="SAM" id="SignalP"/>
    </source>
</evidence>